<dbReference type="Proteomes" id="UP000002059">
    <property type="component" value="Partially assembled WGS sequence"/>
</dbReference>
<dbReference type="RefSeq" id="XP_015702368.1">
    <property type="nucleotide sequence ID" value="XM_015847997.1"/>
</dbReference>
<keyword evidence="2" id="KW-1185">Reference proteome</keyword>
<proteinExistence type="predicted"/>
<dbReference type="KEGG" id="pbl:PAAG_12518"/>
<dbReference type="OMA" id="PLCEELP"/>
<gene>
    <name evidence="1" type="ORF">PAAG_12518</name>
</gene>
<evidence type="ECO:0000313" key="2">
    <source>
        <dbReference type="Proteomes" id="UP000002059"/>
    </source>
</evidence>
<evidence type="ECO:0000313" key="1">
    <source>
        <dbReference type="EMBL" id="KGQ00790.1"/>
    </source>
</evidence>
<dbReference type="EMBL" id="KN294022">
    <property type="protein sequence ID" value="KGQ00790.1"/>
    <property type="molecule type" value="Genomic_DNA"/>
</dbReference>
<reference evidence="1 2" key="1">
    <citation type="journal article" date="2011" name="PLoS Genet.">
        <title>Comparative genomic analysis of human fungal pathogens causing paracoccidioidomycosis.</title>
        <authorList>
            <person name="Desjardins C.A."/>
            <person name="Champion M.D."/>
            <person name="Holder J.W."/>
            <person name="Muszewska A."/>
            <person name="Goldberg J."/>
            <person name="Bailao A.M."/>
            <person name="Brigido M.M."/>
            <person name="Ferreira M.E."/>
            <person name="Garcia A.M."/>
            <person name="Grynberg M."/>
            <person name="Gujja S."/>
            <person name="Heiman D.I."/>
            <person name="Henn M.R."/>
            <person name="Kodira C.D."/>
            <person name="Leon-Narvaez H."/>
            <person name="Longo L.V."/>
            <person name="Ma L.J."/>
            <person name="Malavazi I."/>
            <person name="Matsuo A.L."/>
            <person name="Morais F.V."/>
            <person name="Pereira M."/>
            <person name="Rodriguez-Brito S."/>
            <person name="Sakthikumar S."/>
            <person name="Salem-Izacc S.M."/>
            <person name="Sykes S.M."/>
            <person name="Teixeira M.M."/>
            <person name="Vallejo M.C."/>
            <person name="Walter M.E."/>
            <person name="Yandava C."/>
            <person name="Young S."/>
            <person name="Zeng Q."/>
            <person name="Zucker J."/>
            <person name="Felipe M.S."/>
            <person name="Goldman G.H."/>
            <person name="Haas B.J."/>
            <person name="McEwen J.G."/>
            <person name="Nino-Vega G."/>
            <person name="Puccia R."/>
            <person name="San-Blas G."/>
            <person name="Soares C.M."/>
            <person name="Birren B.W."/>
            <person name="Cuomo C.A."/>
        </authorList>
    </citation>
    <scope>NUCLEOTIDE SEQUENCE [LARGE SCALE GENOMIC DNA]</scope>
    <source>
        <strain evidence="2">ATCC MYA-826 / Pb01</strain>
    </source>
</reference>
<dbReference type="OrthoDB" id="10363501at2759"/>
<sequence>MEPASRFQEGKTRNEVGYLEIQPLCVELPTALMLGVFETQSIVTELVNNVSEHFQPPVVGLEPTERSRASVLSKSLKLLEYGRYLPIFLLDVGELRHLKRH</sequence>
<dbReference type="HOGENOM" id="CLU_2292515_0_0_1"/>
<organism evidence="1 2">
    <name type="scientific">Paracoccidioides lutzii (strain ATCC MYA-826 / Pb01)</name>
    <name type="common">Paracoccidioides brasiliensis</name>
    <dbReference type="NCBI Taxonomy" id="502779"/>
    <lineage>
        <taxon>Eukaryota</taxon>
        <taxon>Fungi</taxon>
        <taxon>Dikarya</taxon>
        <taxon>Ascomycota</taxon>
        <taxon>Pezizomycotina</taxon>
        <taxon>Eurotiomycetes</taxon>
        <taxon>Eurotiomycetidae</taxon>
        <taxon>Onygenales</taxon>
        <taxon>Ajellomycetaceae</taxon>
        <taxon>Paracoccidioides</taxon>
    </lineage>
</organism>
<name>A0A0A2V3R9_PARBA</name>
<dbReference type="AlphaFoldDB" id="A0A0A2V3R9"/>
<protein>
    <submittedName>
        <fullName evidence="1">Uncharacterized protein</fullName>
    </submittedName>
</protein>
<dbReference type="VEuPathDB" id="FungiDB:PAAG_12518"/>
<dbReference type="GeneID" id="26971142"/>
<accession>A0A0A2V3R9</accession>